<keyword evidence="12" id="KW-1185">Reference proteome</keyword>
<evidence type="ECO:0000256" key="9">
    <source>
        <dbReference type="ARBA" id="ARBA00023274"/>
    </source>
</evidence>
<dbReference type="InterPro" id="IPR050914">
    <property type="entry name" value="snRNP_SmB/NAA38-like"/>
</dbReference>
<evidence type="ECO:0000313" key="13">
    <source>
        <dbReference type="WBParaSite" id="nRc.2.0.1.t08032-RA"/>
    </source>
</evidence>
<evidence type="ECO:0000259" key="11">
    <source>
        <dbReference type="PROSITE" id="PS52002"/>
    </source>
</evidence>
<evidence type="ECO:0000313" key="12">
    <source>
        <dbReference type="Proteomes" id="UP000887565"/>
    </source>
</evidence>
<sequence>MTQHLNYRMRIMLQDSRTFVGYFKAFDKHMNVILSDCEEFRRIKSKPGKVPDREEKRTLGFIIIRGEHIVSMTVEGPPAKDDDIAKVPKAGGMAGPGMAKAAGRGMPMVPPVGGAAPGLQGPVRGVGGPAPGMMQPGFGGGPAGMMPPGMIPPRPNMPPGMMRGGQCLCIKSSALLIERLEVDRLFIA</sequence>
<proteinExistence type="inferred from homology"/>
<dbReference type="InterPro" id="IPR047575">
    <property type="entry name" value="Sm"/>
</dbReference>
<dbReference type="InterPro" id="IPR010920">
    <property type="entry name" value="LSM_dom_sf"/>
</dbReference>
<dbReference type="InterPro" id="IPR001163">
    <property type="entry name" value="Sm_dom_euk/arc"/>
</dbReference>
<dbReference type="GO" id="GO:0005687">
    <property type="term" value="C:U4 snRNP"/>
    <property type="evidence" value="ECO:0007669"/>
    <property type="project" value="TreeGrafter"/>
</dbReference>
<dbReference type="Gene3D" id="2.30.30.100">
    <property type="match status" value="1"/>
</dbReference>
<keyword evidence="6" id="KW-0694">RNA-binding</keyword>
<comment type="subcellular location">
    <subcellularLocation>
        <location evidence="2">Cytoplasm</location>
    </subcellularLocation>
    <subcellularLocation>
        <location evidence="1">Nucleus</location>
    </subcellularLocation>
</comment>
<evidence type="ECO:0000256" key="10">
    <source>
        <dbReference type="ARBA" id="ARBA00041355"/>
    </source>
</evidence>
<keyword evidence="8" id="KW-0539">Nucleus</keyword>
<reference evidence="13" key="1">
    <citation type="submission" date="2022-11" db="UniProtKB">
        <authorList>
            <consortium name="WormBaseParasite"/>
        </authorList>
    </citation>
    <scope>IDENTIFICATION</scope>
</reference>
<dbReference type="Pfam" id="PF01423">
    <property type="entry name" value="LSM"/>
    <property type="match status" value="1"/>
</dbReference>
<dbReference type="GO" id="GO:0071013">
    <property type="term" value="C:catalytic step 2 spliceosome"/>
    <property type="evidence" value="ECO:0007669"/>
    <property type="project" value="TreeGrafter"/>
</dbReference>
<name>A0A915I1L5_ROMCU</name>
<dbReference type="GO" id="GO:0005737">
    <property type="term" value="C:cytoplasm"/>
    <property type="evidence" value="ECO:0007669"/>
    <property type="project" value="UniProtKB-SubCell"/>
</dbReference>
<evidence type="ECO:0000256" key="4">
    <source>
        <dbReference type="ARBA" id="ARBA00022490"/>
    </source>
</evidence>
<dbReference type="GO" id="GO:0005685">
    <property type="term" value="C:U1 snRNP"/>
    <property type="evidence" value="ECO:0007669"/>
    <property type="project" value="TreeGrafter"/>
</dbReference>
<dbReference type="SMART" id="SM00651">
    <property type="entry name" value="Sm"/>
    <property type="match status" value="1"/>
</dbReference>
<evidence type="ECO:0000256" key="8">
    <source>
        <dbReference type="ARBA" id="ARBA00023242"/>
    </source>
</evidence>
<evidence type="ECO:0000256" key="1">
    <source>
        <dbReference type="ARBA" id="ARBA00004123"/>
    </source>
</evidence>
<evidence type="ECO:0000256" key="6">
    <source>
        <dbReference type="ARBA" id="ARBA00022884"/>
    </source>
</evidence>
<dbReference type="OMA" id="HMNVILC"/>
<dbReference type="WBParaSite" id="nRc.2.0.1.t08032-RA">
    <property type="protein sequence ID" value="nRc.2.0.1.t08032-RA"/>
    <property type="gene ID" value="nRc.2.0.1.g08032"/>
</dbReference>
<evidence type="ECO:0000256" key="5">
    <source>
        <dbReference type="ARBA" id="ARBA00022664"/>
    </source>
</evidence>
<dbReference type="SUPFAM" id="SSF50182">
    <property type="entry name" value="Sm-like ribonucleoproteins"/>
    <property type="match status" value="1"/>
</dbReference>
<dbReference type="GO" id="GO:0005686">
    <property type="term" value="C:U2 snRNP"/>
    <property type="evidence" value="ECO:0007669"/>
    <property type="project" value="TreeGrafter"/>
</dbReference>
<evidence type="ECO:0000256" key="7">
    <source>
        <dbReference type="ARBA" id="ARBA00023187"/>
    </source>
</evidence>
<keyword evidence="5" id="KW-0507">mRNA processing</keyword>
<evidence type="ECO:0000256" key="3">
    <source>
        <dbReference type="ARBA" id="ARBA00009123"/>
    </source>
</evidence>
<organism evidence="12 13">
    <name type="scientific">Romanomermis culicivorax</name>
    <name type="common">Nematode worm</name>
    <dbReference type="NCBI Taxonomy" id="13658"/>
    <lineage>
        <taxon>Eukaryota</taxon>
        <taxon>Metazoa</taxon>
        <taxon>Ecdysozoa</taxon>
        <taxon>Nematoda</taxon>
        <taxon>Enoplea</taxon>
        <taxon>Dorylaimia</taxon>
        <taxon>Mermithida</taxon>
        <taxon>Mermithoidea</taxon>
        <taxon>Mermithidae</taxon>
        <taxon>Romanomermis</taxon>
    </lineage>
</organism>
<dbReference type="CDD" id="cd01717">
    <property type="entry name" value="Sm_B"/>
    <property type="match status" value="1"/>
</dbReference>
<dbReference type="GO" id="GO:0003723">
    <property type="term" value="F:RNA binding"/>
    <property type="evidence" value="ECO:0007669"/>
    <property type="project" value="UniProtKB-KW"/>
</dbReference>
<dbReference type="GO" id="GO:0071004">
    <property type="term" value="C:U2-type prespliceosome"/>
    <property type="evidence" value="ECO:0007669"/>
    <property type="project" value="TreeGrafter"/>
</dbReference>
<dbReference type="PROSITE" id="PS52002">
    <property type="entry name" value="SM"/>
    <property type="match status" value="1"/>
</dbReference>
<comment type="similarity">
    <text evidence="3">Belongs to the snRNP SmB/SmN family.</text>
</comment>
<dbReference type="Proteomes" id="UP000887565">
    <property type="component" value="Unplaced"/>
</dbReference>
<protein>
    <recommendedName>
        <fullName evidence="10">Sm protein B</fullName>
    </recommendedName>
</protein>
<dbReference type="GO" id="GO:0046540">
    <property type="term" value="C:U4/U6 x U5 tri-snRNP complex"/>
    <property type="evidence" value="ECO:0007669"/>
    <property type="project" value="TreeGrafter"/>
</dbReference>
<keyword evidence="4" id="KW-0963">Cytoplasm</keyword>
<dbReference type="PANTHER" id="PTHR10701:SF0">
    <property type="entry name" value="SMALL NUCLEAR RIBONUCLEOPROTEIN-ASSOCIATED PROTEIN B"/>
    <property type="match status" value="1"/>
</dbReference>
<keyword evidence="7" id="KW-0508">mRNA splicing</keyword>
<accession>A0A915I1L5</accession>
<feature type="domain" description="Sm" evidence="11">
    <location>
        <begin position="1"/>
        <end position="78"/>
    </location>
</feature>
<dbReference type="PANTHER" id="PTHR10701">
    <property type="entry name" value="SMALL NUCLEAR RIBONUCLEOPROTEIN-ASSOCIATED PROTEIN B AND N"/>
    <property type="match status" value="1"/>
</dbReference>
<evidence type="ECO:0000256" key="2">
    <source>
        <dbReference type="ARBA" id="ARBA00004496"/>
    </source>
</evidence>
<keyword evidence="9" id="KW-0687">Ribonucleoprotein</keyword>
<dbReference type="AlphaFoldDB" id="A0A915I1L5"/>
<dbReference type="GO" id="GO:0000398">
    <property type="term" value="P:mRNA splicing, via spliceosome"/>
    <property type="evidence" value="ECO:0007669"/>
    <property type="project" value="TreeGrafter"/>
</dbReference>
<dbReference type="GO" id="GO:0070990">
    <property type="term" value="F:snRNP binding"/>
    <property type="evidence" value="ECO:0007669"/>
    <property type="project" value="TreeGrafter"/>
</dbReference>
<dbReference type="GO" id="GO:0005682">
    <property type="term" value="C:U5 snRNP"/>
    <property type="evidence" value="ECO:0007669"/>
    <property type="project" value="TreeGrafter"/>
</dbReference>